<dbReference type="EMBL" id="JADNYJ010000073">
    <property type="protein sequence ID" value="KAF8891072.1"/>
    <property type="molecule type" value="Genomic_DNA"/>
</dbReference>
<dbReference type="Proteomes" id="UP000724874">
    <property type="component" value="Unassembled WGS sequence"/>
</dbReference>
<evidence type="ECO:0000313" key="2">
    <source>
        <dbReference type="EMBL" id="KAF8891072.1"/>
    </source>
</evidence>
<dbReference type="AlphaFoldDB" id="A0A9P5TL20"/>
<gene>
    <name evidence="2" type="ORF">CPB84DRAFT_1784304</name>
</gene>
<feature type="region of interest" description="Disordered" evidence="1">
    <location>
        <begin position="281"/>
        <end position="302"/>
    </location>
</feature>
<protein>
    <submittedName>
        <fullName evidence="2">Uncharacterized protein</fullName>
    </submittedName>
</protein>
<accession>A0A9P5TL20</accession>
<sequence>MSKPMPTLLLLPLQVKVNTKCKLKFRTNHKVHKASTAPTRTASHTATTHTQMPPPIPTPSQKTTTTSYTPTPYSTYDDDDLEEEVDQLAGDLDVFRGEGRLGKGFEFRPMAASTQQGPFGGAGAGAATANASVDAPPPGISQGSKDSWESMYAPKSSTGDAPTSASHRPQNGSHPSSPRSNSNSQVSSSSHLHPRHVLTPSSSNPFACVDYARTPSSSNALAHGCGHGHLSAQAQVQAHIRTPSSSNPFKYAYNSQFESNVAKEVEKVNKLLESEIRVDYDGWLKDPDEGEGDESKGVEESP</sequence>
<keyword evidence="3" id="KW-1185">Reference proteome</keyword>
<organism evidence="2 3">
    <name type="scientific">Gymnopilus junonius</name>
    <name type="common">Spectacular rustgill mushroom</name>
    <name type="synonym">Gymnopilus spectabilis subsp. junonius</name>
    <dbReference type="NCBI Taxonomy" id="109634"/>
    <lineage>
        <taxon>Eukaryota</taxon>
        <taxon>Fungi</taxon>
        <taxon>Dikarya</taxon>
        <taxon>Basidiomycota</taxon>
        <taxon>Agaricomycotina</taxon>
        <taxon>Agaricomycetes</taxon>
        <taxon>Agaricomycetidae</taxon>
        <taxon>Agaricales</taxon>
        <taxon>Agaricineae</taxon>
        <taxon>Hymenogastraceae</taxon>
        <taxon>Gymnopilus</taxon>
    </lineage>
</organism>
<name>A0A9P5TL20_GYMJU</name>
<feature type="compositionally biased region" description="Polar residues" evidence="1">
    <location>
        <begin position="155"/>
        <end position="170"/>
    </location>
</feature>
<feature type="compositionally biased region" description="Low complexity" evidence="1">
    <location>
        <begin position="59"/>
        <end position="68"/>
    </location>
</feature>
<feature type="compositionally biased region" description="Low complexity" evidence="1">
    <location>
        <begin position="34"/>
        <end position="51"/>
    </location>
</feature>
<evidence type="ECO:0000313" key="3">
    <source>
        <dbReference type="Proteomes" id="UP000724874"/>
    </source>
</evidence>
<feature type="region of interest" description="Disordered" evidence="1">
    <location>
        <begin position="111"/>
        <end position="201"/>
    </location>
</feature>
<reference evidence="2" key="1">
    <citation type="submission" date="2020-11" db="EMBL/GenBank/DDBJ databases">
        <authorList>
            <consortium name="DOE Joint Genome Institute"/>
            <person name="Ahrendt S."/>
            <person name="Riley R."/>
            <person name="Andreopoulos W."/>
            <person name="LaButti K."/>
            <person name="Pangilinan J."/>
            <person name="Ruiz-duenas F.J."/>
            <person name="Barrasa J.M."/>
            <person name="Sanchez-Garcia M."/>
            <person name="Camarero S."/>
            <person name="Miyauchi S."/>
            <person name="Serrano A."/>
            <person name="Linde D."/>
            <person name="Babiker R."/>
            <person name="Drula E."/>
            <person name="Ayuso-Fernandez I."/>
            <person name="Pacheco R."/>
            <person name="Padilla G."/>
            <person name="Ferreira P."/>
            <person name="Barriuso J."/>
            <person name="Kellner H."/>
            <person name="Castanera R."/>
            <person name="Alfaro M."/>
            <person name="Ramirez L."/>
            <person name="Pisabarro A.G."/>
            <person name="Kuo A."/>
            <person name="Tritt A."/>
            <person name="Lipzen A."/>
            <person name="He G."/>
            <person name="Yan M."/>
            <person name="Ng V."/>
            <person name="Cullen D."/>
            <person name="Martin F."/>
            <person name="Rosso M.-N."/>
            <person name="Henrissat B."/>
            <person name="Hibbett D."/>
            <person name="Martinez A.T."/>
            <person name="Grigoriev I.V."/>
        </authorList>
    </citation>
    <scope>NUCLEOTIDE SEQUENCE</scope>
    <source>
        <strain evidence="2">AH 44721</strain>
    </source>
</reference>
<evidence type="ECO:0000256" key="1">
    <source>
        <dbReference type="SAM" id="MobiDB-lite"/>
    </source>
</evidence>
<comment type="caution">
    <text evidence="2">The sequence shown here is derived from an EMBL/GenBank/DDBJ whole genome shotgun (WGS) entry which is preliminary data.</text>
</comment>
<feature type="region of interest" description="Disordered" evidence="1">
    <location>
        <begin position="29"/>
        <end position="68"/>
    </location>
</feature>
<feature type="compositionally biased region" description="Low complexity" evidence="1">
    <location>
        <begin position="171"/>
        <end position="191"/>
    </location>
</feature>
<proteinExistence type="predicted"/>
<dbReference type="OrthoDB" id="3218262at2759"/>